<dbReference type="GO" id="GO:0004479">
    <property type="term" value="F:methionyl-tRNA formyltransferase activity"/>
    <property type="evidence" value="ECO:0007669"/>
    <property type="project" value="UniProtKB-UniRule"/>
</dbReference>
<name>A0A9X1P4U4_9HYPH</name>
<dbReference type="RefSeq" id="WP_233720855.1">
    <property type="nucleotide sequence ID" value="NZ_JAJUWU010000019.1"/>
</dbReference>
<protein>
    <recommendedName>
        <fullName evidence="2 5">Methionyl-tRNA formyltransferase</fullName>
        <ecNumber evidence="2 5">2.1.2.9</ecNumber>
    </recommendedName>
</protein>
<accession>A0A9X1P4U4</accession>
<evidence type="ECO:0000313" key="9">
    <source>
        <dbReference type="EMBL" id="MCE7029864.1"/>
    </source>
</evidence>
<keyword evidence="4 5" id="KW-0648">Protein biosynthesis</keyword>
<keyword evidence="10" id="KW-1185">Reference proteome</keyword>
<dbReference type="Proteomes" id="UP001139035">
    <property type="component" value="Unassembled WGS sequence"/>
</dbReference>
<comment type="catalytic activity">
    <reaction evidence="5">
        <text>L-methionyl-tRNA(fMet) + (6R)-10-formyltetrahydrofolate = N-formyl-L-methionyl-tRNA(fMet) + (6S)-5,6,7,8-tetrahydrofolate + H(+)</text>
        <dbReference type="Rhea" id="RHEA:24380"/>
        <dbReference type="Rhea" id="RHEA-COMP:9952"/>
        <dbReference type="Rhea" id="RHEA-COMP:9953"/>
        <dbReference type="ChEBI" id="CHEBI:15378"/>
        <dbReference type="ChEBI" id="CHEBI:57453"/>
        <dbReference type="ChEBI" id="CHEBI:78530"/>
        <dbReference type="ChEBI" id="CHEBI:78844"/>
        <dbReference type="ChEBI" id="CHEBI:195366"/>
        <dbReference type="EC" id="2.1.2.9"/>
    </reaction>
</comment>
<dbReference type="CDD" id="cd08704">
    <property type="entry name" value="Met_tRNA_FMT_C"/>
    <property type="match status" value="1"/>
</dbReference>
<dbReference type="HAMAP" id="MF_00182">
    <property type="entry name" value="Formyl_trans"/>
    <property type="match status" value="1"/>
</dbReference>
<evidence type="ECO:0000256" key="5">
    <source>
        <dbReference type="HAMAP-Rule" id="MF_00182"/>
    </source>
</evidence>
<dbReference type="PANTHER" id="PTHR11138:SF5">
    <property type="entry name" value="METHIONYL-TRNA FORMYLTRANSFERASE, MITOCHONDRIAL"/>
    <property type="match status" value="1"/>
</dbReference>
<dbReference type="Pfam" id="PF02911">
    <property type="entry name" value="Formyl_trans_C"/>
    <property type="match status" value="1"/>
</dbReference>
<dbReference type="InterPro" id="IPR011034">
    <property type="entry name" value="Formyl_transferase-like_C_sf"/>
</dbReference>
<dbReference type="AlphaFoldDB" id="A0A9X1P4U4"/>
<evidence type="ECO:0000259" key="8">
    <source>
        <dbReference type="Pfam" id="PF02911"/>
    </source>
</evidence>
<keyword evidence="6" id="KW-0732">Signal</keyword>
<evidence type="ECO:0000313" key="10">
    <source>
        <dbReference type="Proteomes" id="UP001139035"/>
    </source>
</evidence>
<dbReference type="SUPFAM" id="SSF50486">
    <property type="entry name" value="FMT C-terminal domain-like"/>
    <property type="match status" value="1"/>
</dbReference>
<reference evidence="9" key="1">
    <citation type="submission" date="2022-01" db="EMBL/GenBank/DDBJ databases">
        <title>Jiella avicenniae sp. nov., a novel endophytic bacterium isolated from bark of Avicennia marina.</title>
        <authorList>
            <person name="Tuo L."/>
        </authorList>
    </citation>
    <scope>NUCLEOTIDE SEQUENCE</scope>
    <source>
        <strain evidence="9">CBK1P-4</strain>
    </source>
</reference>
<evidence type="ECO:0000256" key="6">
    <source>
        <dbReference type="SAM" id="SignalP"/>
    </source>
</evidence>
<dbReference type="Pfam" id="PF00551">
    <property type="entry name" value="Formyl_trans_N"/>
    <property type="match status" value="1"/>
</dbReference>
<feature type="chain" id="PRO_5040893767" description="Methionyl-tRNA formyltransferase" evidence="6">
    <location>
        <begin position="20"/>
        <end position="331"/>
    </location>
</feature>
<dbReference type="InterPro" id="IPR002376">
    <property type="entry name" value="Formyl_transf_N"/>
</dbReference>
<comment type="similarity">
    <text evidence="1 5">Belongs to the Fmt family.</text>
</comment>
<evidence type="ECO:0000259" key="7">
    <source>
        <dbReference type="Pfam" id="PF00551"/>
    </source>
</evidence>
<feature type="domain" description="Formyl transferase C-terminal" evidence="8">
    <location>
        <begin position="212"/>
        <end position="320"/>
    </location>
</feature>
<evidence type="ECO:0000256" key="3">
    <source>
        <dbReference type="ARBA" id="ARBA00022679"/>
    </source>
</evidence>
<organism evidence="9 10">
    <name type="scientific">Jiella avicenniae</name>
    <dbReference type="NCBI Taxonomy" id="2907202"/>
    <lineage>
        <taxon>Bacteria</taxon>
        <taxon>Pseudomonadati</taxon>
        <taxon>Pseudomonadota</taxon>
        <taxon>Alphaproteobacteria</taxon>
        <taxon>Hyphomicrobiales</taxon>
        <taxon>Aurantimonadaceae</taxon>
        <taxon>Jiella</taxon>
    </lineage>
</organism>
<dbReference type="InterPro" id="IPR005794">
    <property type="entry name" value="Fmt"/>
</dbReference>
<gene>
    <name evidence="5 9" type="primary">fmt</name>
    <name evidence="9" type="ORF">LZD57_17885</name>
</gene>
<dbReference type="InterPro" id="IPR001555">
    <property type="entry name" value="GART_AS"/>
</dbReference>
<dbReference type="CDD" id="cd08646">
    <property type="entry name" value="FMT_core_Met-tRNA-FMT_N"/>
    <property type="match status" value="1"/>
</dbReference>
<dbReference type="GO" id="GO:0005829">
    <property type="term" value="C:cytosol"/>
    <property type="evidence" value="ECO:0007669"/>
    <property type="project" value="TreeGrafter"/>
</dbReference>
<dbReference type="PROSITE" id="PS00373">
    <property type="entry name" value="GART"/>
    <property type="match status" value="1"/>
</dbReference>
<dbReference type="Gene3D" id="3.40.50.12230">
    <property type="match status" value="1"/>
</dbReference>
<feature type="domain" description="Formyl transferase N-terminal" evidence="7">
    <location>
        <begin position="6"/>
        <end position="183"/>
    </location>
</feature>
<evidence type="ECO:0000256" key="1">
    <source>
        <dbReference type="ARBA" id="ARBA00010699"/>
    </source>
</evidence>
<feature type="signal peptide" evidence="6">
    <location>
        <begin position="1"/>
        <end position="19"/>
    </location>
</feature>
<dbReference type="NCBIfam" id="TIGR00460">
    <property type="entry name" value="fmt"/>
    <property type="match status" value="1"/>
</dbReference>
<dbReference type="PANTHER" id="PTHR11138">
    <property type="entry name" value="METHIONYL-TRNA FORMYLTRANSFERASE"/>
    <property type="match status" value="1"/>
</dbReference>
<dbReference type="InterPro" id="IPR044135">
    <property type="entry name" value="Met-tRNA-FMT_C"/>
</dbReference>
<evidence type="ECO:0000256" key="2">
    <source>
        <dbReference type="ARBA" id="ARBA00012261"/>
    </source>
</evidence>
<dbReference type="EMBL" id="JAJUWU010000019">
    <property type="protein sequence ID" value="MCE7029864.1"/>
    <property type="molecule type" value="Genomic_DNA"/>
</dbReference>
<dbReference type="InterPro" id="IPR041711">
    <property type="entry name" value="Met-tRNA-FMT_N"/>
</dbReference>
<proteinExistence type="inferred from homology"/>
<comment type="function">
    <text evidence="5">Attaches a formyl group to the free amino group of methionyl-tRNA(fMet). The formyl group appears to play a dual role in the initiator identity of N-formylmethionyl-tRNA by promoting its recognition by IF2 and preventing the misappropriation of this tRNA by the elongation apparatus.</text>
</comment>
<evidence type="ECO:0000256" key="4">
    <source>
        <dbReference type="ARBA" id="ARBA00022917"/>
    </source>
</evidence>
<dbReference type="EC" id="2.1.2.9" evidence="2 5"/>
<dbReference type="InterPro" id="IPR005793">
    <property type="entry name" value="Formyl_trans_C"/>
</dbReference>
<feature type="binding site" evidence="5">
    <location>
        <begin position="112"/>
        <end position="115"/>
    </location>
    <ligand>
        <name>(6S)-5,6,7,8-tetrahydrofolate</name>
        <dbReference type="ChEBI" id="CHEBI:57453"/>
    </ligand>
</feature>
<dbReference type="InterPro" id="IPR036477">
    <property type="entry name" value="Formyl_transf_N_sf"/>
</dbReference>
<sequence>MALSVVFMGTPAFSVPTLAAIVAAGHRVPAVYTQPPRKAGRRGLKLTPSPVEVEAERLGLAVRSPLNFKDQAEIQAFAALEADVAVVVAYGLLLPQAVLDAPRFGCLNGHGSLLPRWRGAAPIQRAIEAGDAMTGMMVMRMEAGLDTGPVALTAETEIAPYETAGDLQERLSRLSAELMIEALAKLEAGTLPFEDQTAIEARTGRAPLYAKKIDKAETRIDWTAEAAVVAGRINGFSPMPGAWTTIPFAGAPERVKLLRAVAVDGDHGQAVSDADMASVSPGTTLDSGLTVACGSGAVRLLELQRAGGKRVAAAELLRGAPVAAGTVLGGE</sequence>
<keyword evidence="3 5" id="KW-0808">Transferase</keyword>
<comment type="caution">
    <text evidence="9">The sequence shown here is derived from an EMBL/GenBank/DDBJ whole genome shotgun (WGS) entry which is preliminary data.</text>
</comment>
<dbReference type="SUPFAM" id="SSF53328">
    <property type="entry name" value="Formyltransferase"/>
    <property type="match status" value="1"/>
</dbReference>